<reference evidence="3" key="1">
    <citation type="journal article" date="2017" name="Nat. Commun.">
        <title>The asparagus genome sheds light on the origin and evolution of a young Y chromosome.</title>
        <authorList>
            <person name="Harkess A."/>
            <person name="Zhou J."/>
            <person name="Xu C."/>
            <person name="Bowers J.E."/>
            <person name="Van der Hulst R."/>
            <person name="Ayyampalayam S."/>
            <person name="Mercati F."/>
            <person name="Riccardi P."/>
            <person name="McKain M.R."/>
            <person name="Kakrana A."/>
            <person name="Tang H."/>
            <person name="Ray J."/>
            <person name="Groenendijk J."/>
            <person name="Arikit S."/>
            <person name="Mathioni S.M."/>
            <person name="Nakano M."/>
            <person name="Shan H."/>
            <person name="Telgmann-Rauber A."/>
            <person name="Kanno A."/>
            <person name="Yue Z."/>
            <person name="Chen H."/>
            <person name="Li W."/>
            <person name="Chen Y."/>
            <person name="Xu X."/>
            <person name="Zhang Y."/>
            <person name="Luo S."/>
            <person name="Chen H."/>
            <person name="Gao J."/>
            <person name="Mao Z."/>
            <person name="Pires J.C."/>
            <person name="Luo M."/>
            <person name="Kudrna D."/>
            <person name="Wing R.A."/>
            <person name="Meyers B.C."/>
            <person name="Yi K."/>
            <person name="Kong H."/>
            <person name="Lavrijsen P."/>
            <person name="Sunseri F."/>
            <person name="Falavigna A."/>
            <person name="Ye Y."/>
            <person name="Leebens-Mack J.H."/>
            <person name="Chen G."/>
        </authorList>
    </citation>
    <scope>NUCLEOTIDE SEQUENCE [LARGE SCALE GENOMIC DNA]</scope>
    <source>
        <strain evidence="3">cv. DH0086</strain>
    </source>
</reference>
<protein>
    <submittedName>
        <fullName evidence="2">Uncharacterized protein</fullName>
    </submittedName>
</protein>
<organism evidence="2 3">
    <name type="scientific">Asparagus officinalis</name>
    <name type="common">Garden asparagus</name>
    <dbReference type="NCBI Taxonomy" id="4686"/>
    <lineage>
        <taxon>Eukaryota</taxon>
        <taxon>Viridiplantae</taxon>
        <taxon>Streptophyta</taxon>
        <taxon>Embryophyta</taxon>
        <taxon>Tracheophyta</taxon>
        <taxon>Spermatophyta</taxon>
        <taxon>Magnoliopsida</taxon>
        <taxon>Liliopsida</taxon>
        <taxon>Asparagales</taxon>
        <taxon>Asparagaceae</taxon>
        <taxon>Asparagoideae</taxon>
        <taxon>Asparagus</taxon>
    </lineage>
</organism>
<evidence type="ECO:0000313" key="3">
    <source>
        <dbReference type="Proteomes" id="UP000243459"/>
    </source>
</evidence>
<dbReference type="Proteomes" id="UP000243459">
    <property type="component" value="Chromosome 1"/>
</dbReference>
<accession>A0A5P1FVB2</accession>
<dbReference type="AlphaFoldDB" id="A0A5P1FVB2"/>
<evidence type="ECO:0000256" key="1">
    <source>
        <dbReference type="SAM" id="MobiDB-lite"/>
    </source>
</evidence>
<proteinExistence type="predicted"/>
<name>A0A5P1FVB2_ASPOF</name>
<dbReference type="EMBL" id="CM007381">
    <property type="protein sequence ID" value="ONK81387.1"/>
    <property type="molecule type" value="Genomic_DNA"/>
</dbReference>
<dbReference type="Gramene" id="ONK81387">
    <property type="protein sequence ID" value="ONK81387"/>
    <property type="gene ID" value="A4U43_C01F28530"/>
</dbReference>
<gene>
    <name evidence="2" type="ORF">A4U43_C01F28530</name>
</gene>
<sequence length="85" mass="8719">MPSYSDLDRQIERLREQVLSEGGGEGAIRASDVDLDGGAECSAGEVPGSLGAGEVESGGGGDTNSISWEITHIGCRGESIIQRIG</sequence>
<keyword evidence="3" id="KW-1185">Reference proteome</keyword>
<evidence type="ECO:0000313" key="2">
    <source>
        <dbReference type="EMBL" id="ONK81387.1"/>
    </source>
</evidence>
<feature type="region of interest" description="Disordered" evidence="1">
    <location>
        <begin position="44"/>
        <end position="64"/>
    </location>
</feature>